<dbReference type="PANTHER" id="PTHR13778:SF47">
    <property type="entry name" value="LIPOPOLYSACCHARIDE 1,3-GALACTOSYLTRANSFERASE"/>
    <property type="match status" value="1"/>
</dbReference>
<dbReference type="PANTHER" id="PTHR13778">
    <property type="entry name" value="GLYCOSYLTRANSFERASE 8 DOMAIN-CONTAINING PROTEIN"/>
    <property type="match status" value="1"/>
</dbReference>
<proteinExistence type="predicted"/>
<dbReference type="AlphaFoldDB" id="A0A6A8MEV3"/>
<dbReference type="Gene3D" id="3.90.550.10">
    <property type="entry name" value="Spore Coat Polysaccharide Biosynthesis Protein SpsA, Chain A"/>
    <property type="match status" value="1"/>
</dbReference>
<dbReference type="InterPro" id="IPR002495">
    <property type="entry name" value="Glyco_trans_8"/>
</dbReference>
<keyword evidence="5" id="KW-1185">Reference proteome</keyword>
<protein>
    <submittedName>
        <fullName evidence="4">Glycosyltransferase family 8 protein</fullName>
    </submittedName>
</protein>
<dbReference type="RefSeq" id="WP_326832005.1">
    <property type="nucleotide sequence ID" value="NZ_VUMX01000015.1"/>
</dbReference>
<reference evidence="4 5" key="1">
    <citation type="submission" date="2019-08" db="EMBL/GenBank/DDBJ databases">
        <title>In-depth cultivation of the pig gut microbiome towards novel bacterial diversity and tailored functional studies.</title>
        <authorList>
            <person name="Wylensek D."/>
            <person name="Hitch T.C.A."/>
            <person name="Clavel T."/>
        </authorList>
    </citation>
    <scope>NUCLEOTIDE SEQUENCE [LARGE SCALE GENOMIC DNA]</scope>
    <source>
        <strain evidence="4 5">Bifido-178-WT-2B</strain>
    </source>
</reference>
<organism evidence="4 5">
    <name type="scientific">Lactobacillus porci</name>
    <dbReference type="NCBI Taxonomy" id="2012477"/>
    <lineage>
        <taxon>Bacteria</taxon>
        <taxon>Bacillati</taxon>
        <taxon>Bacillota</taxon>
        <taxon>Bacilli</taxon>
        <taxon>Lactobacillales</taxon>
        <taxon>Lactobacillaceae</taxon>
        <taxon>Lactobacillus</taxon>
    </lineage>
</organism>
<evidence type="ECO:0000256" key="1">
    <source>
        <dbReference type="ARBA" id="ARBA00022676"/>
    </source>
</evidence>
<dbReference type="SUPFAM" id="SSF53448">
    <property type="entry name" value="Nucleotide-diphospho-sugar transferases"/>
    <property type="match status" value="1"/>
</dbReference>
<dbReference type="EMBL" id="VUMX01000015">
    <property type="protein sequence ID" value="MST87282.1"/>
    <property type="molecule type" value="Genomic_DNA"/>
</dbReference>
<evidence type="ECO:0000313" key="5">
    <source>
        <dbReference type="Proteomes" id="UP000438120"/>
    </source>
</evidence>
<sequence>MTIPVFYSISDDFTPYAAVSLNSLVKFSDPAKDYTVVFLHQGLSADHRAALAAYSRSNVHIEFHEMSEDQLAPIQNRKENFLRAEFFTLSIFYRLFIPDLFPQYDKLVYIDSDTVLNADIAGLYEQDLNGKLIGACRDGSIQYVKPLQVYIKDVLGLPNDSYINSGMLVMDAKQLREKKFLDKFFYLLGKYHFNSIAPDQDYINEICSGQIQYLDPRWDAMPNEVDPEMPDPCMIHYNLFYKPWHFEHTKYERYFWGSAKETVFYNELKQELAAFSDADRQKEMGKMDFMVARVKDMLADPNNWLHVKQSETVTL</sequence>
<keyword evidence="3" id="KW-0479">Metal-binding</keyword>
<accession>A0A6A8MEV3</accession>
<dbReference type="GO" id="GO:0016757">
    <property type="term" value="F:glycosyltransferase activity"/>
    <property type="evidence" value="ECO:0007669"/>
    <property type="project" value="UniProtKB-KW"/>
</dbReference>
<comment type="caution">
    <text evidence="4">The sequence shown here is derived from an EMBL/GenBank/DDBJ whole genome shotgun (WGS) entry which is preliminary data.</text>
</comment>
<dbReference type="InterPro" id="IPR050748">
    <property type="entry name" value="Glycosyltrans_8_dom-fam"/>
</dbReference>
<keyword evidence="2 4" id="KW-0808">Transferase</keyword>
<gene>
    <name evidence="4" type="ORF">FYJ62_06450</name>
</gene>
<evidence type="ECO:0000256" key="2">
    <source>
        <dbReference type="ARBA" id="ARBA00022679"/>
    </source>
</evidence>
<dbReference type="GO" id="GO:0046872">
    <property type="term" value="F:metal ion binding"/>
    <property type="evidence" value="ECO:0007669"/>
    <property type="project" value="UniProtKB-KW"/>
</dbReference>
<evidence type="ECO:0000313" key="4">
    <source>
        <dbReference type="EMBL" id="MST87282.1"/>
    </source>
</evidence>
<dbReference type="InterPro" id="IPR029044">
    <property type="entry name" value="Nucleotide-diphossugar_trans"/>
</dbReference>
<keyword evidence="1" id="KW-0328">Glycosyltransferase</keyword>
<dbReference type="Pfam" id="PF01501">
    <property type="entry name" value="Glyco_transf_8"/>
    <property type="match status" value="1"/>
</dbReference>
<evidence type="ECO:0000256" key="3">
    <source>
        <dbReference type="ARBA" id="ARBA00022723"/>
    </source>
</evidence>
<dbReference type="CDD" id="cd04194">
    <property type="entry name" value="GT8_A4GalT_like"/>
    <property type="match status" value="1"/>
</dbReference>
<dbReference type="Proteomes" id="UP000438120">
    <property type="component" value="Unassembled WGS sequence"/>
</dbReference>
<name>A0A6A8MEV3_9LACO</name>